<dbReference type="InterPro" id="IPR017896">
    <property type="entry name" value="4Fe4S_Fe-S-bd"/>
</dbReference>
<feature type="domain" description="4Fe-4S ferredoxin-type" evidence="2">
    <location>
        <begin position="11"/>
        <end position="40"/>
    </location>
</feature>
<dbReference type="PROSITE" id="PS51379">
    <property type="entry name" value="4FE4S_FER_2"/>
    <property type="match status" value="2"/>
</dbReference>
<organism evidence="3">
    <name type="scientific">marine sediment metagenome</name>
    <dbReference type="NCBI Taxonomy" id="412755"/>
    <lineage>
        <taxon>unclassified sequences</taxon>
        <taxon>metagenomes</taxon>
        <taxon>ecological metagenomes</taxon>
    </lineage>
</organism>
<dbReference type="Pfam" id="PF13237">
    <property type="entry name" value="Fer4_10"/>
    <property type="match status" value="1"/>
</dbReference>
<dbReference type="AlphaFoldDB" id="A0A0F9Q2W2"/>
<dbReference type="Gene3D" id="3.30.70.20">
    <property type="match status" value="1"/>
</dbReference>
<protein>
    <recommendedName>
        <fullName evidence="2">4Fe-4S ferredoxin-type domain-containing protein</fullName>
    </recommendedName>
</protein>
<reference evidence="3" key="1">
    <citation type="journal article" date="2015" name="Nature">
        <title>Complex archaea that bridge the gap between prokaryotes and eukaryotes.</title>
        <authorList>
            <person name="Spang A."/>
            <person name="Saw J.H."/>
            <person name="Jorgensen S.L."/>
            <person name="Zaremba-Niedzwiedzka K."/>
            <person name="Martijn J."/>
            <person name="Lind A.E."/>
            <person name="van Eijk R."/>
            <person name="Schleper C."/>
            <person name="Guy L."/>
            <person name="Ettema T.J."/>
        </authorList>
    </citation>
    <scope>NUCLEOTIDE SEQUENCE</scope>
</reference>
<evidence type="ECO:0000313" key="3">
    <source>
        <dbReference type="EMBL" id="KKN31307.1"/>
    </source>
</evidence>
<dbReference type="InterPro" id="IPR052911">
    <property type="entry name" value="Corrinoid_activation_enz"/>
</dbReference>
<feature type="non-terminal residue" evidence="3">
    <location>
        <position position="207"/>
    </location>
</feature>
<dbReference type="SUPFAM" id="SSF54862">
    <property type="entry name" value="4Fe-4S ferredoxins"/>
    <property type="match status" value="1"/>
</dbReference>
<feature type="region of interest" description="Disordered" evidence="1">
    <location>
        <begin position="103"/>
        <end position="123"/>
    </location>
</feature>
<evidence type="ECO:0000259" key="2">
    <source>
        <dbReference type="PROSITE" id="PS51379"/>
    </source>
</evidence>
<dbReference type="EMBL" id="LAZR01002340">
    <property type="protein sequence ID" value="KKN31307.1"/>
    <property type="molecule type" value="Genomic_DNA"/>
</dbReference>
<gene>
    <name evidence="3" type="ORF">LCGC14_0825360</name>
</gene>
<dbReference type="PANTHER" id="PTHR42895">
    <property type="entry name" value="IRON-SULFUR CLUSTER-BINDING PROTEIN-RELATED"/>
    <property type="match status" value="1"/>
</dbReference>
<comment type="caution">
    <text evidence="3">The sequence shown here is derived from an EMBL/GenBank/DDBJ whole genome shotgun (WGS) entry which is preliminary data.</text>
</comment>
<sequence length="207" mass="22443">MSKATNMTVRKIVEIDESKCDGCGLCVPECVEGAIKIIDGKAKLVSETYCDGLGACLGHCPQDAIKVIEREAEEFDEEAVKKHMAEQESEHVEKLVSAQDAEKTHQCPGSMSRTVEPASTTESQKESVGSALTNWPIQIKLAPPVAPYFEDADLLIAADCVPFAVAGFHQFLEGKVLLIGCPKLDEVDFYANKLGQIIKDNSIKSVT</sequence>
<proteinExistence type="predicted"/>
<feature type="compositionally biased region" description="Polar residues" evidence="1">
    <location>
        <begin position="107"/>
        <end position="123"/>
    </location>
</feature>
<dbReference type="PANTHER" id="PTHR42895:SF1">
    <property type="entry name" value="IRON-SULFUR CLUSTER PROTEIN"/>
    <property type="match status" value="1"/>
</dbReference>
<accession>A0A0F9Q2W2</accession>
<feature type="domain" description="4Fe-4S ferredoxin-type" evidence="2">
    <location>
        <begin position="41"/>
        <end position="70"/>
    </location>
</feature>
<evidence type="ECO:0000256" key="1">
    <source>
        <dbReference type="SAM" id="MobiDB-lite"/>
    </source>
</evidence>
<name>A0A0F9Q2W2_9ZZZZ</name>